<evidence type="ECO:0008006" key="3">
    <source>
        <dbReference type="Google" id="ProtNLM"/>
    </source>
</evidence>
<accession>A0A1I6JLE7</accession>
<keyword evidence="2" id="KW-1185">Reference proteome</keyword>
<sequence>MTEPTSPAAPAARSFTLDEDVTLSGKVLFEAGTEIVVRKPGSGELRGMTLLSLSQLDVETLEKLAPRITTPVIVKGAAWALSDLMQFGGEVMDFLLPKAAKQAVSPTE</sequence>
<protein>
    <recommendedName>
        <fullName evidence="3">Phage tail assembly chaperone protein, E, or 41 or 14</fullName>
    </recommendedName>
</protein>
<reference evidence="1 2" key="1">
    <citation type="submission" date="2016-10" db="EMBL/GenBank/DDBJ databases">
        <authorList>
            <person name="de Groot N.N."/>
        </authorList>
    </citation>
    <scope>NUCLEOTIDE SEQUENCE [LARGE SCALE GENOMIC DNA]</scope>
    <source>
        <strain evidence="1 2">S5-249</strain>
    </source>
</reference>
<evidence type="ECO:0000313" key="1">
    <source>
        <dbReference type="EMBL" id="SFR79747.1"/>
    </source>
</evidence>
<proteinExistence type="predicted"/>
<dbReference type="AlphaFoldDB" id="A0A1I6JLE7"/>
<evidence type="ECO:0000313" key="2">
    <source>
        <dbReference type="Proteomes" id="UP000198824"/>
    </source>
</evidence>
<dbReference type="Proteomes" id="UP000198824">
    <property type="component" value="Unassembled WGS sequence"/>
</dbReference>
<dbReference type="RefSeq" id="WP_093310067.1">
    <property type="nucleotide sequence ID" value="NZ_FOZG01000001.1"/>
</dbReference>
<name>A0A1I6JLE7_9SPHN</name>
<organism evidence="1 2">
    <name type="scientific">Sphingomonas jatrophae</name>
    <dbReference type="NCBI Taxonomy" id="1166337"/>
    <lineage>
        <taxon>Bacteria</taxon>
        <taxon>Pseudomonadati</taxon>
        <taxon>Pseudomonadota</taxon>
        <taxon>Alphaproteobacteria</taxon>
        <taxon>Sphingomonadales</taxon>
        <taxon>Sphingomonadaceae</taxon>
        <taxon>Sphingomonas</taxon>
    </lineage>
</organism>
<dbReference type="STRING" id="1166337.SAMN05192580_0450"/>
<dbReference type="EMBL" id="FOZG01000001">
    <property type="protein sequence ID" value="SFR79747.1"/>
    <property type="molecule type" value="Genomic_DNA"/>
</dbReference>
<dbReference type="OrthoDB" id="7366507at2"/>
<gene>
    <name evidence="1" type="ORF">SAMN05192580_0450</name>
</gene>